<evidence type="ECO:0008006" key="3">
    <source>
        <dbReference type="Google" id="ProtNLM"/>
    </source>
</evidence>
<dbReference type="EMBL" id="CP137624">
    <property type="protein sequence ID" value="WPK12275.1"/>
    <property type="molecule type" value="Genomic_DNA"/>
</dbReference>
<evidence type="ECO:0000313" key="2">
    <source>
        <dbReference type="Proteomes" id="UP001322664"/>
    </source>
</evidence>
<keyword evidence="2" id="KW-1185">Reference proteome</keyword>
<protein>
    <recommendedName>
        <fullName evidence="3">XRE family transcriptional regulator</fullName>
    </recommendedName>
</protein>
<proteinExistence type="predicted"/>
<accession>A0ABZ0RZG8</accession>
<dbReference type="Proteomes" id="UP001322664">
    <property type="component" value="Chromosome"/>
</dbReference>
<sequence length="114" mass="13444">MQLTTDQQILRAKKRIEILRRIHGLKQCEIFDTLGFTRQYYHKKFVKSTSLSIQSLLGITELFNITEYDLLRATTDEFKEIPIVRDYLRYSSALKAFEQKKLGAWKADIDIVVE</sequence>
<reference evidence="1 2" key="1">
    <citation type="submission" date="2023-09" db="EMBL/GenBank/DDBJ databases">
        <authorList>
            <person name="Page C.A."/>
            <person name="Perez-Diaz I.M."/>
        </authorList>
    </citation>
    <scope>NUCLEOTIDE SEQUENCE [LARGE SCALE GENOMIC DNA]</scope>
    <source>
        <strain evidence="1 2">Ll15</strain>
    </source>
</reference>
<name>A0ABZ0RZG8_9BACI</name>
<dbReference type="RefSeq" id="WP_319837054.1">
    <property type="nucleotide sequence ID" value="NZ_CP137624.1"/>
</dbReference>
<organism evidence="1 2">
    <name type="scientific">Lysinibacillus louembei</name>
    <dbReference type="NCBI Taxonomy" id="1470088"/>
    <lineage>
        <taxon>Bacteria</taxon>
        <taxon>Bacillati</taxon>
        <taxon>Bacillota</taxon>
        <taxon>Bacilli</taxon>
        <taxon>Bacillales</taxon>
        <taxon>Bacillaceae</taxon>
        <taxon>Lysinibacillus</taxon>
    </lineage>
</organism>
<dbReference type="InterPro" id="IPR010982">
    <property type="entry name" value="Lambda_DNA-bd_dom_sf"/>
</dbReference>
<evidence type="ECO:0000313" key="1">
    <source>
        <dbReference type="EMBL" id="WPK12275.1"/>
    </source>
</evidence>
<gene>
    <name evidence="1" type="ORF">R6U77_00890</name>
</gene>
<dbReference type="SUPFAM" id="SSF47413">
    <property type="entry name" value="lambda repressor-like DNA-binding domains"/>
    <property type="match status" value="1"/>
</dbReference>